<dbReference type="SUPFAM" id="SSF53098">
    <property type="entry name" value="Ribonuclease H-like"/>
    <property type="match status" value="1"/>
</dbReference>
<keyword evidence="1" id="KW-0540">Nuclease</keyword>
<dbReference type="SMART" id="SM00479">
    <property type="entry name" value="EXOIII"/>
    <property type="match status" value="1"/>
</dbReference>
<dbReference type="InterPro" id="IPR036397">
    <property type="entry name" value="RNaseH_sf"/>
</dbReference>
<evidence type="ECO:0000313" key="4">
    <source>
        <dbReference type="Proteomes" id="UP000294813"/>
    </source>
</evidence>
<dbReference type="GO" id="GO:0008408">
    <property type="term" value="F:3'-5' exonuclease activity"/>
    <property type="evidence" value="ECO:0007669"/>
    <property type="project" value="TreeGrafter"/>
</dbReference>
<accession>A0A4R2SBW8</accession>
<dbReference type="FunFam" id="3.30.420.10:FF:000045">
    <property type="entry name" value="3'-5' exonuclease DinG"/>
    <property type="match status" value="1"/>
</dbReference>
<gene>
    <name evidence="3" type="ORF">EDD73_10261</name>
</gene>
<dbReference type="AlphaFoldDB" id="A0A4R2SBW8"/>
<dbReference type="InterPro" id="IPR012337">
    <property type="entry name" value="RNaseH-like_sf"/>
</dbReference>
<evidence type="ECO:0000259" key="2">
    <source>
        <dbReference type="SMART" id="SM00479"/>
    </source>
</evidence>
<organism evidence="3 4">
    <name type="scientific">Heliophilum fasciatum</name>
    <dbReference type="NCBI Taxonomy" id="35700"/>
    <lineage>
        <taxon>Bacteria</taxon>
        <taxon>Bacillati</taxon>
        <taxon>Bacillota</taxon>
        <taxon>Clostridia</taxon>
        <taxon>Eubacteriales</taxon>
        <taxon>Heliobacteriaceae</taxon>
        <taxon>Heliophilum</taxon>
    </lineage>
</organism>
<dbReference type="EMBL" id="SLXT01000002">
    <property type="protein sequence ID" value="TCP68665.1"/>
    <property type="molecule type" value="Genomic_DNA"/>
</dbReference>
<keyword evidence="1" id="KW-0269">Exonuclease</keyword>
<dbReference type="Proteomes" id="UP000294813">
    <property type="component" value="Unassembled WGS sequence"/>
</dbReference>
<protein>
    <submittedName>
        <fullName evidence="3">DNA polymerase-3 subunit epsilon</fullName>
    </submittedName>
</protein>
<dbReference type="CDD" id="cd06130">
    <property type="entry name" value="DNA_pol_III_epsilon_like"/>
    <property type="match status" value="1"/>
</dbReference>
<reference evidence="3 4" key="1">
    <citation type="submission" date="2019-03" db="EMBL/GenBank/DDBJ databases">
        <title>Genomic Encyclopedia of Type Strains, Phase IV (KMG-IV): sequencing the most valuable type-strain genomes for metagenomic binning, comparative biology and taxonomic classification.</title>
        <authorList>
            <person name="Goeker M."/>
        </authorList>
    </citation>
    <scope>NUCLEOTIDE SEQUENCE [LARGE SCALE GENOMIC DNA]</scope>
    <source>
        <strain evidence="3 4">DSM 11170</strain>
    </source>
</reference>
<feature type="domain" description="Exonuclease" evidence="2">
    <location>
        <begin position="2"/>
        <end position="164"/>
    </location>
</feature>
<keyword evidence="4" id="KW-1185">Reference proteome</keyword>
<dbReference type="PANTHER" id="PTHR30231">
    <property type="entry name" value="DNA POLYMERASE III SUBUNIT EPSILON"/>
    <property type="match status" value="1"/>
</dbReference>
<dbReference type="GO" id="GO:0005829">
    <property type="term" value="C:cytosol"/>
    <property type="evidence" value="ECO:0007669"/>
    <property type="project" value="TreeGrafter"/>
</dbReference>
<sequence>MDFVAIDFETANSYRNSACAVGITIVKNGQIEASHAWLIRPPKLYFQFTFIHGITIDDVRHQPTFGDLWPTLLPYLQGQILAAHNVSFDKSVLAATLAYYQLPPLAASWLCTVELSRKAWPDLHNHKLNTVAEYLGVNLNHHEARSDSIAAAQIVLHAGRQSKSITIQDIIAKHDLTRYLMNYPEIS</sequence>
<dbReference type="Gene3D" id="3.30.420.10">
    <property type="entry name" value="Ribonuclease H-like superfamily/Ribonuclease H"/>
    <property type="match status" value="1"/>
</dbReference>
<name>A0A4R2SBW8_9FIRM</name>
<dbReference type="InterPro" id="IPR013520">
    <property type="entry name" value="Ribonucl_H"/>
</dbReference>
<dbReference type="OrthoDB" id="9776650at2"/>
<dbReference type="PANTHER" id="PTHR30231:SF42">
    <property type="entry name" value="EXONUCLEASE"/>
    <property type="match status" value="1"/>
</dbReference>
<dbReference type="Pfam" id="PF00929">
    <property type="entry name" value="RNase_T"/>
    <property type="match status" value="1"/>
</dbReference>
<keyword evidence="1" id="KW-0378">Hydrolase</keyword>
<dbReference type="RefSeq" id="WP_131917869.1">
    <property type="nucleotide sequence ID" value="NZ_JAOQNU010000002.1"/>
</dbReference>
<dbReference type="GO" id="GO:0003676">
    <property type="term" value="F:nucleic acid binding"/>
    <property type="evidence" value="ECO:0007669"/>
    <property type="project" value="InterPro"/>
</dbReference>
<evidence type="ECO:0000256" key="1">
    <source>
        <dbReference type="ARBA" id="ARBA00022839"/>
    </source>
</evidence>
<comment type="caution">
    <text evidence="3">The sequence shown here is derived from an EMBL/GenBank/DDBJ whole genome shotgun (WGS) entry which is preliminary data.</text>
</comment>
<evidence type="ECO:0000313" key="3">
    <source>
        <dbReference type="EMBL" id="TCP68665.1"/>
    </source>
</evidence>
<proteinExistence type="predicted"/>